<evidence type="ECO:0000313" key="3">
    <source>
        <dbReference type="Proteomes" id="UP000053257"/>
    </source>
</evidence>
<name>A0A0C3S8H3_PHLG1</name>
<dbReference type="Proteomes" id="UP000053257">
    <property type="component" value="Unassembled WGS sequence"/>
</dbReference>
<dbReference type="AlphaFoldDB" id="A0A0C3S8H3"/>
<sequence>MESEGESSRRPRSQQPEYAAYKFSHPEPSAGRVKCNVCQQLIRRRGFGMHQKKCLREEDDKRRNLEYFRAQALANSNAPLGSGTSNTDFHPNEQDRIQRELTPEHELSYSEENAGLSDFSGDPATSLADTMDIDEEEEEAACVILNGVYIDFVIESL</sequence>
<proteinExistence type="predicted"/>
<dbReference type="EMBL" id="KN840546">
    <property type="protein sequence ID" value="KIP05330.1"/>
    <property type="molecule type" value="Genomic_DNA"/>
</dbReference>
<evidence type="ECO:0000313" key="2">
    <source>
        <dbReference type="EMBL" id="KIP05330.1"/>
    </source>
</evidence>
<gene>
    <name evidence="2" type="ORF">PHLGIDRAFT_154671</name>
</gene>
<feature type="region of interest" description="Disordered" evidence="1">
    <location>
        <begin position="1"/>
        <end position="28"/>
    </location>
</feature>
<dbReference type="HOGENOM" id="CLU_1678562_0_0_1"/>
<evidence type="ECO:0000256" key="1">
    <source>
        <dbReference type="SAM" id="MobiDB-lite"/>
    </source>
</evidence>
<organism evidence="2 3">
    <name type="scientific">Phlebiopsis gigantea (strain 11061_1 CR5-6)</name>
    <name type="common">White-rot fungus</name>
    <name type="synonym">Peniophora gigantea</name>
    <dbReference type="NCBI Taxonomy" id="745531"/>
    <lineage>
        <taxon>Eukaryota</taxon>
        <taxon>Fungi</taxon>
        <taxon>Dikarya</taxon>
        <taxon>Basidiomycota</taxon>
        <taxon>Agaricomycotina</taxon>
        <taxon>Agaricomycetes</taxon>
        <taxon>Polyporales</taxon>
        <taxon>Phanerochaetaceae</taxon>
        <taxon>Phlebiopsis</taxon>
    </lineage>
</organism>
<protein>
    <submittedName>
        <fullName evidence="2">Uncharacterized protein</fullName>
    </submittedName>
</protein>
<keyword evidence="3" id="KW-1185">Reference proteome</keyword>
<accession>A0A0C3S8H3</accession>
<reference evidence="2 3" key="1">
    <citation type="journal article" date="2014" name="PLoS Genet.">
        <title>Analysis of the Phlebiopsis gigantea genome, transcriptome and secretome provides insight into its pioneer colonization strategies of wood.</title>
        <authorList>
            <person name="Hori C."/>
            <person name="Ishida T."/>
            <person name="Igarashi K."/>
            <person name="Samejima M."/>
            <person name="Suzuki H."/>
            <person name="Master E."/>
            <person name="Ferreira P."/>
            <person name="Ruiz-Duenas F.J."/>
            <person name="Held B."/>
            <person name="Canessa P."/>
            <person name="Larrondo L.F."/>
            <person name="Schmoll M."/>
            <person name="Druzhinina I.S."/>
            <person name="Kubicek C.P."/>
            <person name="Gaskell J.A."/>
            <person name="Kersten P."/>
            <person name="St John F."/>
            <person name="Glasner J."/>
            <person name="Sabat G."/>
            <person name="Splinter BonDurant S."/>
            <person name="Syed K."/>
            <person name="Yadav J."/>
            <person name="Mgbeahuruike A.C."/>
            <person name="Kovalchuk A."/>
            <person name="Asiegbu F.O."/>
            <person name="Lackner G."/>
            <person name="Hoffmeister D."/>
            <person name="Rencoret J."/>
            <person name="Gutierrez A."/>
            <person name="Sun H."/>
            <person name="Lindquist E."/>
            <person name="Barry K."/>
            <person name="Riley R."/>
            <person name="Grigoriev I.V."/>
            <person name="Henrissat B."/>
            <person name="Kues U."/>
            <person name="Berka R.M."/>
            <person name="Martinez A.T."/>
            <person name="Covert S.F."/>
            <person name="Blanchette R.A."/>
            <person name="Cullen D."/>
        </authorList>
    </citation>
    <scope>NUCLEOTIDE SEQUENCE [LARGE SCALE GENOMIC DNA]</scope>
    <source>
        <strain evidence="2 3">11061_1 CR5-6</strain>
    </source>
</reference>